<dbReference type="InterPro" id="IPR017896">
    <property type="entry name" value="4Fe4S_Fe-S-bd"/>
</dbReference>
<keyword evidence="8 10" id="KW-0411">Iron-sulfur</keyword>
<dbReference type="EC" id="7.-.-.-" evidence="10"/>
<proteinExistence type="inferred from homology"/>
<dbReference type="PANTHER" id="PTHR43560:SF1">
    <property type="entry name" value="ION-TRANSLOCATING OXIDOREDUCTASE COMPLEX SUBUNIT B"/>
    <property type="match status" value="1"/>
</dbReference>
<dbReference type="GO" id="GO:0022900">
    <property type="term" value="P:electron transport chain"/>
    <property type="evidence" value="ECO:0007669"/>
    <property type="project" value="UniProtKB-UniRule"/>
</dbReference>
<keyword evidence="14" id="KW-1185">Reference proteome</keyword>
<keyword evidence="2 10" id="KW-0004">4Fe-4S</keyword>
<feature type="domain" description="4Fe-4S ferredoxin-type" evidence="11">
    <location>
        <begin position="161"/>
        <end position="190"/>
    </location>
</feature>
<evidence type="ECO:0000256" key="3">
    <source>
        <dbReference type="ARBA" id="ARBA00022723"/>
    </source>
</evidence>
<accession>A0A9X8UL13</accession>
<feature type="binding site" evidence="10">
    <location>
        <position position="151"/>
    </location>
    <ligand>
        <name>[4Fe-4S] cluster</name>
        <dbReference type="ChEBI" id="CHEBI:49883"/>
        <label>3</label>
    </ligand>
</feature>
<evidence type="ECO:0000256" key="8">
    <source>
        <dbReference type="ARBA" id="ARBA00023014"/>
    </source>
</evidence>
<dbReference type="GO" id="GO:0046872">
    <property type="term" value="F:metal ion binding"/>
    <property type="evidence" value="ECO:0007669"/>
    <property type="project" value="UniProtKB-KW"/>
</dbReference>
<evidence type="ECO:0000259" key="11">
    <source>
        <dbReference type="PROSITE" id="PS51379"/>
    </source>
</evidence>
<comment type="caution">
    <text evidence="10">Lacks conserved residue(s) required for the propagation of feature annotation.</text>
</comment>
<dbReference type="HAMAP" id="MF_00463">
    <property type="entry name" value="RsxB_RnfB"/>
    <property type="match status" value="1"/>
</dbReference>
<dbReference type="Pfam" id="PF04060">
    <property type="entry name" value="FeS"/>
    <property type="match status" value="1"/>
</dbReference>
<evidence type="ECO:0000256" key="7">
    <source>
        <dbReference type="ARBA" id="ARBA00023004"/>
    </source>
</evidence>
<evidence type="ECO:0000313" key="13">
    <source>
        <dbReference type="EMBL" id="TCL44659.1"/>
    </source>
</evidence>
<reference evidence="13 14" key="1">
    <citation type="submission" date="2019-03" db="EMBL/GenBank/DDBJ databases">
        <title>Genomic Encyclopedia of Type Strains, Phase IV (KMG-IV): sequencing the most valuable type-strain genomes for metagenomic binning, comparative biology and taxonomic classification.</title>
        <authorList>
            <person name="Goeker M."/>
        </authorList>
    </citation>
    <scope>NUCLEOTIDE SEQUENCE [LARGE SCALE GENOMIC DNA]</scope>
    <source>
        <strain evidence="13 14">DSM 100433</strain>
    </source>
</reference>
<dbReference type="Pfam" id="PF12838">
    <property type="entry name" value="Fer4_7"/>
    <property type="match status" value="1"/>
</dbReference>
<feature type="region of interest" description="Hydrophobic" evidence="10">
    <location>
        <begin position="1"/>
        <end position="26"/>
    </location>
</feature>
<keyword evidence="1 10" id="KW-0813">Transport</keyword>
<feature type="binding site" evidence="10">
    <location>
        <position position="176"/>
    </location>
    <ligand>
        <name>[4Fe-4S] cluster</name>
        <dbReference type="ChEBI" id="CHEBI:49883"/>
        <label>3</label>
    </ligand>
</feature>
<gene>
    <name evidence="10" type="primary">rnfB</name>
    <name evidence="13" type="ORF">EDD78_102285</name>
</gene>
<dbReference type="PANTHER" id="PTHR43560">
    <property type="entry name" value="ION-TRANSLOCATING OXIDOREDUCTASE COMPLEX SUBUNIT B"/>
    <property type="match status" value="1"/>
</dbReference>
<feature type="binding site" evidence="10">
    <location>
        <position position="141"/>
    </location>
    <ligand>
        <name>[4Fe-4S] cluster</name>
        <dbReference type="ChEBI" id="CHEBI:49883"/>
        <label>2</label>
    </ligand>
</feature>
<dbReference type="AlphaFoldDB" id="A0A9X8UL13"/>
<dbReference type="RefSeq" id="WP_079699286.1">
    <property type="nucleotide sequence ID" value="NZ_JADNAH010000001.1"/>
</dbReference>
<evidence type="ECO:0000256" key="2">
    <source>
        <dbReference type="ARBA" id="ARBA00022485"/>
    </source>
</evidence>
<evidence type="ECO:0000256" key="6">
    <source>
        <dbReference type="ARBA" id="ARBA00022982"/>
    </source>
</evidence>
<dbReference type="PROSITE" id="PS51379">
    <property type="entry name" value="4FE4S_FER_2"/>
    <property type="match status" value="3"/>
</dbReference>
<comment type="subunit">
    <text evidence="10">The complex is composed of six subunits: RnfA, RnfB, RnfC, RnfD, RnfE and RnfG.</text>
</comment>
<dbReference type="CDD" id="cd10549">
    <property type="entry name" value="MtMvhB_like"/>
    <property type="match status" value="1"/>
</dbReference>
<keyword evidence="5 10" id="KW-1278">Translocase</keyword>
<feature type="binding site" evidence="10">
    <location>
        <position position="137"/>
    </location>
    <ligand>
        <name>[4Fe-4S] cluster</name>
        <dbReference type="ChEBI" id="CHEBI:49883"/>
        <label>2</label>
    </ligand>
</feature>
<feature type="binding site" evidence="10">
    <location>
        <position position="52"/>
    </location>
    <ligand>
        <name>[4Fe-4S] cluster</name>
        <dbReference type="ChEBI" id="CHEBI:49883"/>
        <label>1</label>
    </ligand>
</feature>
<dbReference type="InterPro" id="IPR007202">
    <property type="entry name" value="4Fe-4S_dom"/>
</dbReference>
<dbReference type="Proteomes" id="UP000294682">
    <property type="component" value="Unassembled WGS sequence"/>
</dbReference>
<keyword evidence="10" id="KW-1003">Cell membrane</keyword>
<dbReference type="GO" id="GO:0009055">
    <property type="term" value="F:electron transfer activity"/>
    <property type="evidence" value="ECO:0007669"/>
    <property type="project" value="InterPro"/>
</dbReference>
<feature type="domain" description="4Fe-4S" evidence="12">
    <location>
        <begin position="32"/>
        <end position="91"/>
    </location>
</feature>
<dbReference type="GO" id="GO:0005886">
    <property type="term" value="C:plasma membrane"/>
    <property type="evidence" value="ECO:0007669"/>
    <property type="project" value="UniProtKB-SubCell"/>
</dbReference>
<dbReference type="PROSITE" id="PS00198">
    <property type="entry name" value="4FE4S_FER_1"/>
    <property type="match status" value="1"/>
</dbReference>
<comment type="caution">
    <text evidence="13">The sequence shown here is derived from an EMBL/GenBank/DDBJ whole genome shotgun (WGS) entry which is preliminary data.</text>
</comment>
<dbReference type="OrthoDB" id="9789936at2"/>
<comment type="subcellular location">
    <subcellularLocation>
        <location evidence="10">Cell membrane</location>
    </subcellularLocation>
</comment>
<dbReference type="Gene3D" id="1.10.15.40">
    <property type="entry name" value="Electron transport complex subunit B, putative Fe-S cluster"/>
    <property type="match status" value="1"/>
</dbReference>
<dbReference type="InterPro" id="IPR010207">
    <property type="entry name" value="Elect_transpt_cplx_RnfB/RsxB"/>
</dbReference>
<dbReference type="InterPro" id="IPR017900">
    <property type="entry name" value="4Fe4S_Fe_S_CS"/>
</dbReference>
<dbReference type="GO" id="GO:0051539">
    <property type="term" value="F:4 iron, 4 sulfur cluster binding"/>
    <property type="evidence" value="ECO:0007669"/>
    <property type="project" value="UniProtKB-UniRule"/>
</dbReference>
<feature type="domain" description="4Fe-4S ferredoxin-type" evidence="11">
    <location>
        <begin position="235"/>
        <end position="264"/>
    </location>
</feature>
<evidence type="ECO:0000256" key="5">
    <source>
        <dbReference type="ARBA" id="ARBA00022967"/>
    </source>
</evidence>
<dbReference type="EMBL" id="SLUK01000002">
    <property type="protein sequence ID" value="TCL44659.1"/>
    <property type="molecule type" value="Genomic_DNA"/>
</dbReference>
<keyword evidence="4 10" id="KW-0677">Repeat</keyword>
<feature type="domain" description="4Fe-4S ferredoxin-type" evidence="11">
    <location>
        <begin position="206"/>
        <end position="234"/>
    </location>
</feature>
<feature type="binding site" evidence="10">
    <location>
        <position position="49"/>
    </location>
    <ligand>
        <name>[4Fe-4S] cluster</name>
        <dbReference type="ChEBI" id="CHEBI:49883"/>
        <label>1</label>
    </ligand>
</feature>
<dbReference type="Gene3D" id="3.30.70.20">
    <property type="match status" value="2"/>
</dbReference>
<evidence type="ECO:0000256" key="10">
    <source>
        <dbReference type="HAMAP-Rule" id="MF_00463"/>
    </source>
</evidence>
<comment type="cofactor">
    <cofactor evidence="10">
        <name>[4Fe-4S] cluster</name>
        <dbReference type="ChEBI" id="CHEBI:49883"/>
    </cofactor>
    <text evidence="10">Binds 3 [4Fe-4S] clusters.</text>
</comment>
<feature type="binding site" evidence="10">
    <location>
        <position position="147"/>
    </location>
    <ligand>
        <name>[4Fe-4S] cluster</name>
        <dbReference type="ChEBI" id="CHEBI:49883"/>
        <label>2</label>
    </ligand>
</feature>
<evidence type="ECO:0000256" key="4">
    <source>
        <dbReference type="ARBA" id="ARBA00022737"/>
    </source>
</evidence>
<comment type="function">
    <text evidence="10">Part of a membrane-bound complex that couples electron transfer with translocation of ions across the membrane.</text>
</comment>
<name>A0A9X8UL13_9FIRM</name>
<dbReference type="SUPFAM" id="SSF54862">
    <property type="entry name" value="4Fe-4S ferredoxins"/>
    <property type="match status" value="2"/>
</dbReference>
<feature type="binding site" evidence="10">
    <location>
        <position position="74"/>
    </location>
    <ligand>
        <name>[4Fe-4S] cluster</name>
        <dbReference type="ChEBI" id="CHEBI:49883"/>
        <label>1</label>
    </ligand>
</feature>
<evidence type="ECO:0000313" key="14">
    <source>
        <dbReference type="Proteomes" id="UP000294682"/>
    </source>
</evidence>
<organism evidence="13 14">
    <name type="scientific">Harryflintia acetispora</name>
    <dbReference type="NCBI Taxonomy" id="1849041"/>
    <lineage>
        <taxon>Bacteria</taxon>
        <taxon>Bacillati</taxon>
        <taxon>Bacillota</taxon>
        <taxon>Clostridia</taxon>
        <taxon>Eubacteriales</taxon>
        <taxon>Oscillospiraceae</taxon>
        <taxon>Harryflintia</taxon>
    </lineage>
</organism>
<evidence type="ECO:0000256" key="9">
    <source>
        <dbReference type="ARBA" id="ARBA00023136"/>
    </source>
</evidence>
<dbReference type="NCBIfam" id="TIGR01944">
    <property type="entry name" value="rnfB"/>
    <property type="match status" value="1"/>
</dbReference>
<keyword evidence="7 10" id="KW-0408">Iron</keyword>
<evidence type="ECO:0000259" key="12">
    <source>
        <dbReference type="PROSITE" id="PS51656"/>
    </source>
</evidence>
<feature type="binding site" evidence="10">
    <location>
        <position position="180"/>
    </location>
    <ligand>
        <name>[4Fe-4S] cluster</name>
        <dbReference type="ChEBI" id="CHEBI:49883"/>
        <label>2</label>
    </ligand>
</feature>
<comment type="similarity">
    <text evidence="10">Belongs to the 4Fe4S bacterial-type ferredoxin family. RnfB subfamily.</text>
</comment>
<keyword evidence="6 10" id="KW-0249">Electron transport</keyword>
<feature type="binding site" evidence="10">
    <location>
        <position position="173"/>
    </location>
    <ligand>
        <name>[4Fe-4S] cluster</name>
        <dbReference type="ChEBI" id="CHEBI:49883"/>
        <label>3</label>
    </ligand>
</feature>
<keyword evidence="3 10" id="KW-0479">Metal-binding</keyword>
<dbReference type="InterPro" id="IPR050395">
    <property type="entry name" value="4Fe4S_Ferredoxin_RnfB"/>
</dbReference>
<dbReference type="Pfam" id="PF00037">
    <property type="entry name" value="Fer4"/>
    <property type="match status" value="1"/>
</dbReference>
<feature type="binding site" evidence="10">
    <location>
        <position position="170"/>
    </location>
    <ligand>
        <name>[4Fe-4S] cluster</name>
        <dbReference type="ChEBI" id="CHEBI:49883"/>
        <label>3</label>
    </ligand>
</feature>
<keyword evidence="9 10" id="KW-0472">Membrane</keyword>
<protein>
    <recommendedName>
        <fullName evidence="10">Ion-translocating oxidoreductase complex subunit B</fullName>
        <ecNumber evidence="10">7.-.-.-</ecNumber>
    </recommendedName>
    <alternativeName>
        <fullName evidence="10">Rnf electron transport complex subunit B</fullName>
    </alternativeName>
</protein>
<dbReference type="PROSITE" id="PS51656">
    <property type="entry name" value="4FE4S"/>
    <property type="match status" value="1"/>
</dbReference>
<evidence type="ECO:0000256" key="1">
    <source>
        <dbReference type="ARBA" id="ARBA00022448"/>
    </source>
</evidence>
<sequence length="264" mass="28031">MEVYILPVAIVAGLGLLLGLVLSFASKFFAVQQDETVANLREALPGVNCGSCGFAGCEEYAAKMASGEAATNLCTPGGAEVAKKCSEILGVGFTDVEQQVAQVHCCGTLETSQYVMEYMGLKTCAACNSFYQGRRSCSHGCLGFGDCTRVCQYDAIHVENGVAVVDPEKCTGCGMCARECPDHLIQIVPARAKVYVACTSTDKGAYTRKVCKNGCIGCMKCQKTCEYEAIKVEDNLARIDPQKCTGCGACIEVCPVGVIRRQGE</sequence>
<feature type="binding site" evidence="10">
    <location>
        <position position="57"/>
    </location>
    <ligand>
        <name>[4Fe-4S] cluster</name>
        <dbReference type="ChEBI" id="CHEBI:49883"/>
        <label>1</label>
    </ligand>
</feature>